<dbReference type="EMBL" id="LR743605">
    <property type="protein sequence ID" value="CAA2634298.1"/>
    <property type="molecule type" value="Genomic_DNA"/>
</dbReference>
<dbReference type="GO" id="GO:1990904">
    <property type="term" value="C:ribonucleoprotein complex"/>
    <property type="evidence" value="ECO:0007669"/>
    <property type="project" value="TreeGrafter"/>
</dbReference>
<dbReference type="Gene3D" id="3.10.450.50">
    <property type="match status" value="1"/>
</dbReference>
<dbReference type="SUPFAM" id="SSF54427">
    <property type="entry name" value="NTF2-like"/>
    <property type="match status" value="1"/>
</dbReference>
<keyword evidence="1 2" id="KW-0694">RNA-binding</keyword>
<dbReference type="Pfam" id="PF02136">
    <property type="entry name" value="NTF2"/>
    <property type="match status" value="1"/>
</dbReference>
<evidence type="ECO:0000313" key="6">
    <source>
        <dbReference type="EMBL" id="CAA2634298.1"/>
    </source>
</evidence>
<evidence type="ECO:0000313" key="7">
    <source>
        <dbReference type="Proteomes" id="UP001189122"/>
    </source>
</evidence>
<dbReference type="FunFam" id="3.10.450.50:FF:000003">
    <property type="entry name" value="Nuclear transport factor 2 family protein"/>
    <property type="match status" value="1"/>
</dbReference>
<feature type="domain" description="NTF2" evidence="5">
    <location>
        <begin position="15"/>
        <end position="129"/>
    </location>
</feature>
<feature type="compositionally biased region" description="Polar residues" evidence="3">
    <location>
        <begin position="216"/>
        <end position="232"/>
    </location>
</feature>
<protein>
    <submittedName>
        <fullName evidence="6">Uncharacterized protein</fullName>
    </submittedName>
</protein>
<dbReference type="GO" id="GO:0003729">
    <property type="term" value="F:mRNA binding"/>
    <property type="evidence" value="ECO:0007669"/>
    <property type="project" value="TreeGrafter"/>
</dbReference>
<feature type="region of interest" description="Disordered" evidence="3">
    <location>
        <begin position="383"/>
        <end position="449"/>
    </location>
</feature>
<dbReference type="InterPro" id="IPR018222">
    <property type="entry name" value="Nuclear_transport_factor_2_euk"/>
</dbReference>
<feature type="region of interest" description="Disordered" evidence="3">
    <location>
        <begin position="255"/>
        <end position="279"/>
    </location>
</feature>
<dbReference type="Proteomes" id="UP001189122">
    <property type="component" value="Unassembled WGS sequence"/>
</dbReference>
<evidence type="ECO:0000256" key="2">
    <source>
        <dbReference type="PROSITE-ProRule" id="PRU00176"/>
    </source>
</evidence>
<dbReference type="PROSITE" id="PS50102">
    <property type="entry name" value="RRM"/>
    <property type="match status" value="1"/>
</dbReference>
<dbReference type="InterPro" id="IPR000504">
    <property type="entry name" value="RRM_dom"/>
</dbReference>
<dbReference type="SUPFAM" id="SSF54928">
    <property type="entry name" value="RNA-binding domain, RBD"/>
    <property type="match status" value="1"/>
</dbReference>
<dbReference type="GO" id="GO:0005829">
    <property type="term" value="C:cytosol"/>
    <property type="evidence" value="ECO:0007669"/>
    <property type="project" value="TreeGrafter"/>
</dbReference>
<dbReference type="InterPro" id="IPR032710">
    <property type="entry name" value="NTF2-like_dom_sf"/>
</dbReference>
<evidence type="ECO:0000256" key="1">
    <source>
        <dbReference type="ARBA" id="ARBA00022884"/>
    </source>
</evidence>
<organism evidence="6">
    <name type="scientific">Spirodela intermedia</name>
    <name type="common">Intermediate duckweed</name>
    <dbReference type="NCBI Taxonomy" id="51605"/>
    <lineage>
        <taxon>Eukaryota</taxon>
        <taxon>Viridiplantae</taxon>
        <taxon>Streptophyta</taxon>
        <taxon>Embryophyta</taxon>
        <taxon>Tracheophyta</taxon>
        <taxon>Spermatophyta</taxon>
        <taxon>Magnoliopsida</taxon>
        <taxon>Liliopsida</taxon>
        <taxon>Araceae</taxon>
        <taxon>Lemnoideae</taxon>
        <taxon>Spirodela</taxon>
    </lineage>
</organism>
<proteinExistence type="predicted"/>
<dbReference type="InterPro" id="IPR012677">
    <property type="entry name" value="Nucleotide-bd_a/b_plait_sf"/>
</dbReference>
<feature type="region of interest" description="Disordered" evidence="3">
    <location>
        <begin position="205"/>
        <end position="232"/>
    </location>
</feature>
<dbReference type="InterPro" id="IPR039539">
    <property type="entry name" value="Ras_GTPase_bind_prot"/>
</dbReference>
<dbReference type="InterPro" id="IPR035979">
    <property type="entry name" value="RBD_domain_sf"/>
</dbReference>
<evidence type="ECO:0000256" key="3">
    <source>
        <dbReference type="SAM" id="MobiDB-lite"/>
    </source>
</evidence>
<dbReference type="Gene3D" id="3.30.70.330">
    <property type="match status" value="1"/>
</dbReference>
<evidence type="ECO:0000259" key="5">
    <source>
        <dbReference type="PROSITE" id="PS50177"/>
    </source>
</evidence>
<dbReference type="CDD" id="cd00590">
    <property type="entry name" value="RRM_SF"/>
    <property type="match status" value="1"/>
</dbReference>
<dbReference type="CDD" id="cd00780">
    <property type="entry name" value="NTF2"/>
    <property type="match status" value="1"/>
</dbReference>
<reference evidence="6 7" key="1">
    <citation type="submission" date="2019-12" db="EMBL/GenBank/DDBJ databases">
        <authorList>
            <person name="Scholz U."/>
            <person name="Mascher M."/>
            <person name="Fiebig A."/>
        </authorList>
    </citation>
    <scope>NUCLEOTIDE SEQUENCE</scope>
</reference>
<dbReference type="SMART" id="SM00360">
    <property type="entry name" value="RRM"/>
    <property type="match status" value="1"/>
</dbReference>
<feature type="domain" description="RRM" evidence="4">
    <location>
        <begin position="307"/>
        <end position="384"/>
    </location>
</feature>
<accession>A0A7I8JU71</accession>
<keyword evidence="7" id="KW-1185">Reference proteome</keyword>
<dbReference type="PROSITE" id="PS50177">
    <property type="entry name" value="NTF2_DOMAIN"/>
    <property type="match status" value="1"/>
</dbReference>
<dbReference type="PANTHER" id="PTHR10693:SF58">
    <property type="entry name" value="OS02G0131700 PROTEIN"/>
    <property type="match status" value="1"/>
</dbReference>
<dbReference type="AlphaFoldDB" id="A0A7I8JU71"/>
<dbReference type="EMBL" id="CACRZD030000018">
    <property type="protein sequence ID" value="CAA6673305.1"/>
    <property type="molecule type" value="Genomic_DNA"/>
</dbReference>
<sequence length="449" mass="48699">MATGYVVSVSAIQQVGSYFIEQYYQILLQQPNFVHQFYTDSSTVVRIDGSMANTASGMLQIHNLIMSLSLGGIEIKTARSLESWGGGILVTVSGSVHAGELGGWRNFVQTFFLAPQEKGYFVLNDIFHLQDEEQQLPRVATMSGYNDFDSMYKSSFPNQETAFKRIIVGEVPRNGILVPANAEESKADEHITPAFQGGRENVCKADDRAEGAATEQPASSFPSSSNFQCQHSSPVDEPIEELRHTYASVVFASPKGRTGHAQSPETAGAKQASPASERHHIPQITHQQSNPAFEVEDATAADEGGATSVYVRNLPSSASASELEQEFLSFGRVKPGGVLIKNRKEAGVCYAFVEFEDTRGVENALRASPIQFCGYPIHVEERRPRSQVAPGGRSRPRGGRLAEKAPRGAGPGAARRSGRGSRQENGGRARANGSRRRHEQPAAIEISSS</sequence>
<dbReference type="InterPro" id="IPR002075">
    <property type="entry name" value="NTF2_dom"/>
</dbReference>
<dbReference type="PANTHER" id="PTHR10693">
    <property type="entry name" value="RAS GTPASE-ACTIVATING PROTEIN-BINDING PROTEIN"/>
    <property type="match status" value="1"/>
</dbReference>
<evidence type="ECO:0000259" key="4">
    <source>
        <dbReference type="PROSITE" id="PS50102"/>
    </source>
</evidence>
<name>A0A7I8JU71_SPIIN</name>
<gene>
    <name evidence="6" type="ORF">SI7747_18019722</name>
</gene>
<dbReference type="Pfam" id="PF00076">
    <property type="entry name" value="RRM_1"/>
    <property type="match status" value="1"/>
</dbReference>